<evidence type="ECO:0000256" key="6">
    <source>
        <dbReference type="ARBA" id="ARBA00022741"/>
    </source>
</evidence>
<dbReference type="STRING" id="1578720.HAL011_08750"/>
<gene>
    <name evidence="11" type="ORF">HAL011_08750</name>
    <name evidence="12" type="ORF">HAL013_06570</name>
    <name evidence="13" type="ORF">HAL09_04280</name>
</gene>
<dbReference type="Gene3D" id="3.30.460.10">
    <property type="entry name" value="Beta Polymerase, domain 2"/>
    <property type="match status" value="1"/>
</dbReference>
<dbReference type="Pfam" id="PF12627">
    <property type="entry name" value="PolyA_pol_RNAbd"/>
    <property type="match status" value="1"/>
</dbReference>
<dbReference type="Proteomes" id="UP000038622">
    <property type="component" value="Unassembled WGS sequence"/>
</dbReference>
<dbReference type="EMBL" id="CDMN01000015">
    <property type="protein sequence ID" value="CRF43872.1"/>
    <property type="molecule type" value="Genomic_DNA"/>
</dbReference>
<keyword evidence="2 8" id="KW-0808">Transferase</keyword>
<dbReference type="CDD" id="cd05398">
    <property type="entry name" value="NT_ClassII-CCAase"/>
    <property type="match status" value="1"/>
</dbReference>
<comment type="cofactor">
    <cofactor evidence="1">
        <name>Mg(2+)</name>
        <dbReference type="ChEBI" id="CHEBI:18420"/>
    </cofactor>
</comment>
<evidence type="ECO:0000256" key="2">
    <source>
        <dbReference type="ARBA" id="ARBA00022679"/>
    </source>
</evidence>
<evidence type="ECO:0000313" key="13">
    <source>
        <dbReference type="EMBL" id="CRF43872.1"/>
    </source>
</evidence>
<keyword evidence="8" id="KW-0694">RNA-binding</keyword>
<evidence type="ECO:0000313" key="16">
    <source>
        <dbReference type="Proteomes" id="UP000045175"/>
    </source>
</evidence>
<evidence type="ECO:0000256" key="1">
    <source>
        <dbReference type="ARBA" id="ARBA00001946"/>
    </source>
</evidence>
<dbReference type="GO" id="GO:0000166">
    <property type="term" value="F:nucleotide binding"/>
    <property type="evidence" value="ECO:0007669"/>
    <property type="project" value="UniProtKB-KW"/>
</dbReference>
<keyword evidence="14" id="KW-1185">Reference proteome</keyword>
<dbReference type="GO" id="GO:0000049">
    <property type="term" value="F:tRNA binding"/>
    <property type="evidence" value="ECO:0007669"/>
    <property type="project" value="TreeGrafter"/>
</dbReference>
<evidence type="ECO:0000313" key="14">
    <source>
        <dbReference type="Proteomes" id="UP000038622"/>
    </source>
</evidence>
<dbReference type="InterPro" id="IPR002646">
    <property type="entry name" value="PolA_pol_head_dom"/>
</dbReference>
<dbReference type="SUPFAM" id="SSF81891">
    <property type="entry name" value="Poly A polymerase C-terminal region-like"/>
    <property type="match status" value="1"/>
</dbReference>
<dbReference type="Proteomes" id="UP000041394">
    <property type="component" value="Unassembled WGS sequence"/>
</dbReference>
<evidence type="ECO:0000256" key="5">
    <source>
        <dbReference type="ARBA" id="ARBA00022723"/>
    </source>
</evidence>
<keyword evidence="6" id="KW-0547">Nucleotide-binding</keyword>
<dbReference type="PANTHER" id="PTHR46173">
    <property type="entry name" value="CCA TRNA NUCLEOTIDYLTRANSFERASE 1, MITOCHONDRIAL"/>
    <property type="match status" value="1"/>
</dbReference>
<dbReference type="GO" id="GO:0008878">
    <property type="term" value="F:glucose-1-phosphate adenylyltransferase activity"/>
    <property type="evidence" value="ECO:0007669"/>
    <property type="project" value="UniProtKB-EC"/>
</dbReference>
<dbReference type="EC" id="2.7.7.27" evidence="11"/>
<evidence type="ECO:0000256" key="4">
    <source>
        <dbReference type="ARBA" id="ARBA00022695"/>
    </source>
</evidence>
<evidence type="ECO:0000313" key="12">
    <source>
        <dbReference type="EMBL" id="CRF42475.1"/>
    </source>
</evidence>
<evidence type="ECO:0000256" key="8">
    <source>
        <dbReference type="RuleBase" id="RU003953"/>
    </source>
</evidence>
<dbReference type="Pfam" id="PF01743">
    <property type="entry name" value="PolyA_pol"/>
    <property type="match status" value="1"/>
</dbReference>
<dbReference type="InterPro" id="IPR032828">
    <property type="entry name" value="PolyA_RNA-bd"/>
</dbReference>
<dbReference type="OrthoDB" id="9805698at2"/>
<comment type="similarity">
    <text evidence="8">Belongs to the tRNA nucleotidyltransferase/poly(A) polymerase family.</text>
</comment>
<protein>
    <submittedName>
        <fullName evidence="11">tRNA nucleotidyltransferase</fullName>
        <ecNumber evidence="11">2.7.7.27</ecNumber>
    </submittedName>
</protein>
<dbReference type="Gene3D" id="1.10.3090.10">
    <property type="entry name" value="cca-adding enzyme, domain 2"/>
    <property type="match status" value="1"/>
</dbReference>
<dbReference type="RefSeq" id="WP_053941110.1">
    <property type="nucleotide sequence ID" value="NZ_CDMH01000031.1"/>
</dbReference>
<keyword evidence="7" id="KW-0460">Magnesium</keyword>
<dbReference type="InterPro" id="IPR043519">
    <property type="entry name" value="NT_sf"/>
</dbReference>
<dbReference type="SUPFAM" id="SSF81301">
    <property type="entry name" value="Nucleotidyltransferase"/>
    <property type="match status" value="1"/>
</dbReference>
<feature type="domain" description="Poly A polymerase head" evidence="9">
    <location>
        <begin position="30"/>
        <end position="152"/>
    </location>
</feature>
<dbReference type="GO" id="GO:0008033">
    <property type="term" value="P:tRNA processing"/>
    <property type="evidence" value="ECO:0007669"/>
    <property type="project" value="UniProtKB-KW"/>
</dbReference>
<reference evidence="14" key="2">
    <citation type="submission" date="2014-12" db="EMBL/GenBank/DDBJ databases">
        <authorList>
            <person name="Smet A."/>
        </authorList>
    </citation>
    <scope>NUCLEOTIDE SEQUENCE [LARGE SCALE GENOMIC DNA]</scope>
</reference>
<dbReference type="Proteomes" id="UP000045175">
    <property type="component" value="Unassembled WGS sequence"/>
</dbReference>
<name>A0A0K2X452_9HELI</name>
<sequence>MLWDQNHHFSLPPPILRLLEVLETNGFEAVVVGGCVRDGLLGLKPKDCDLATNATPEELASLLKAHKIPTIPLGLAFGTLGARFGKRVFEITTYREESGYVNHRHPQVRFNATLETDLKRRDFTINALAYHPTKGLLDLHGGVKDLRLKRLRFVGVAIDRVFEDALRILRALRFASVLGFKLEPLSAQAVLKHAPLLQHISKERVFAELCKILMGAHAGAVCVAYASVLECALNTPLKPTLLAPLSQTPLNLTTRFLGLLAASKDPLNALAMLKPPKKLLKNIEKLLPYTRQSPPTCKIWLKQQMQTLSLSQVRAWLGWLKAYDRDQWQSLHAHFKRIGTQKEVYTLSFLAIKGETLKGLGLHRAQIGACLQACLNEVVQEKLENNAPTLLEFAKVWAKNLRENALK</sequence>
<accession>A0A0K2X452</accession>
<proteinExistence type="inferred from homology"/>
<keyword evidence="5" id="KW-0479">Metal-binding</keyword>
<reference evidence="15 16" key="3">
    <citation type="submission" date="2014-12" db="EMBL/GenBank/DDBJ databases">
        <authorList>
            <person name="Jaenicke S."/>
        </authorList>
    </citation>
    <scope>NUCLEOTIDE SEQUENCE [LARGE SCALE GENOMIC DNA]</scope>
</reference>
<evidence type="ECO:0000259" key="10">
    <source>
        <dbReference type="Pfam" id="PF12627"/>
    </source>
</evidence>
<organism evidence="11 14">
    <name type="scientific">Helicobacter ailurogastricus</name>
    <dbReference type="NCBI Taxonomy" id="1578720"/>
    <lineage>
        <taxon>Bacteria</taxon>
        <taxon>Pseudomonadati</taxon>
        <taxon>Campylobacterota</taxon>
        <taxon>Epsilonproteobacteria</taxon>
        <taxon>Campylobacterales</taxon>
        <taxon>Helicobacteraceae</taxon>
        <taxon>Helicobacter</taxon>
    </lineage>
</organism>
<evidence type="ECO:0000313" key="11">
    <source>
        <dbReference type="EMBL" id="CRF41092.1"/>
    </source>
</evidence>
<evidence type="ECO:0000313" key="15">
    <source>
        <dbReference type="Proteomes" id="UP000041394"/>
    </source>
</evidence>
<keyword evidence="4 11" id="KW-0548">Nucleotidyltransferase</keyword>
<evidence type="ECO:0000256" key="7">
    <source>
        <dbReference type="ARBA" id="ARBA00022842"/>
    </source>
</evidence>
<dbReference type="AlphaFoldDB" id="A0A0K2X452"/>
<dbReference type="InterPro" id="IPR050264">
    <property type="entry name" value="Bact_CCA-adding_enz_type3_sf"/>
</dbReference>
<reference evidence="11" key="1">
    <citation type="submission" date="2014-12" db="EMBL/GenBank/DDBJ databases">
        <title>Whole genome sequences of four Staphylococcus schleiferi canine isolates.</title>
        <authorList>
            <person name="Misic A.M."/>
            <person name="Cain C."/>
            <person name="Morris D.O."/>
            <person name="Rankin S."/>
            <person name="Beiting D."/>
        </authorList>
    </citation>
    <scope>NUCLEOTIDE SEQUENCE</scope>
    <source>
        <strain evidence="11">ASB11</strain>
        <strain evidence="12">ASB13</strain>
        <strain evidence="13">ASB9</strain>
    </source>
</reference>
<dbReference type="EMBL" id="CDMH01000031">
    <property type="protein sequence ID" value="CRF42475.1"/>
    <property type="molecule type" value="Genomic_DNA"/>
</dbReference>
<evidence type="ECO:0000256" key="3">
    <source>
        <dbReference type="ARBA" id="ARBA00022694"/>
    </source>
</evidence>
<evidence type="ECO:0000259" key="9">
    <source>
        <dbReference type="Pfam" id="PF01743"/>
    </source>
</evidence>
<keyword evidence="3" id="KW-0819">tRNA processing</keyword>
<feature type="domain" description="tRNA nucleotidyltransferase/poly(A) polymerase RNA and SrmB- binding" evidence="10">
    <location>
        <begin position="179"/>
        <end position="219"/>
    </location>
</feature>
<dbReference type="PANTHER" id="PTHR46173:SF1">
    <property type="entry name" value="CCA TRNA NUCLEOTIDYLTRANSFERASE 1, MITOCHONDRIAL"/>
    <property type="match status" value="1"/>
</dbReference>
<dbReference type="EMBL" id="CDML01000030">
    <property type="protein sequence ID" value="CRF41092.1"/>
    <property type="molecule type" value="Genomic_DNA"/>
</dbReference>
<dbReference type="GO" id="GO:0046872">
    <property type="term" value="F:metal ion binding"/>
    <property type="evidence" value="ECO:0007669"/>
    <property type="project" value="UniProtKB-KW"/>
</dbReference>